<dbReference type="Proteomes" id="UP001497644">
    <property type="component" value="Chromosome 7"/>
</dbReference>
<dbReference type="EMBL" id="OZ034830">
    <property type="protein sequence ID" value="CAL1687041.1"/>
    <property type="molecule type" value="Genomic_DNA"/>
</dbReference>
<sequence length="89" mass="9982">MSGVSCLPYSGRRIAVSGLMFVRVVLPGTAVLVATHEGAVMYLLKEHSLAQKKVSKADRRDKREKARRKGKRDEKKKEEERGKGEIIDT</sequence>
<accession>A0AAV2P5G9</accession>
<keyword evidence="2" id="KW-1133">Transmembrane helix</keyword>
<evidence type="ECO:0000313" key="4">
    <source>
        <dbReference type="Proteomes" id="UP001497644"/>
    </source>
</evidence>
<feature type="compositionally biased region" description="Basic and acidic residues" evidence="1">
    <location>
        <begin position="71"/>
        <end position="89"/>
    </location>
</feature>
<proteinExistence type="predicted"/>
<keyword evidence="4" id="KW-1185">Reference proteome</keyword>
<keyword evidence="2" id="KW-0812">Transmembrane</keyword>
<dbReference type="AlphaFoldDB" id="A0AAV2P5G9"/>
<gene>
    <name evidence="3" type="ORF">LPLAT_LOCUS12320</name>
</gene>
<evidence type="ECO:0000313" key="3">
    <source>
        <dbReference type="EMBL" id="CAL1687041.1"/>
    </source>
</evidence>
<keyword evidence="2" id="KW-0472">Membrane</keyword>
<evidence type="ECO:0000256" key="2">
    <source>
        <dbReference type="SAM" id="Phobius"/>
    </source>
</evidence>
<organism evidence="3 4">
    <name type="scientific">Lasius platythorax</name>
    <dbReference type="NCBI Taxonomy" id="488582"/>
    <lineage>
        <taxon>Eukaryota</taxon>
        <taxon>Metazoa</taxon>
        <taxon>Ecdysozoa</taxon>
        <taxon>Arthropoda</taxon>
        <taxon>Hexapoda</taxon>
        <taxon>Insecta</taxon>
        <taxon>Pterygota</taxon>
        <taxon>Neoptera</taxon>
        <taxon>Endopterygota</taxon>
        <taxon>Hymenoptera</taxon>
        <taxon>Apocrita</taxon>
        <taxon>Aculeata</taxon>
        <taxon>Formicoidea</taxon>
        <taxon>Formicidae</taxon>
        <taxon>Formicinae</taxon>
        <taxon>Lasius</taxon>
        <taxon>Lasius</taxon>
    </lineage>
</organism>
<feature type="compositionally biased region" description="Basic and acidic residues" evidence="1">
    <location>
        <begin position="51"/>
        <end position="64"/>
    </location>
</feature>
<reference evidence="3" key="1">
    <citation type="submission" date="2024-04" db="EMBL/GenBank/DDBJ databases">
        <authorList>
            <consortium name="Molecular Ecology Group"/>
        </authorList>
    </citation>
    <scope>NUCLEOTIDE SEQUENCE</scope>
</reference>
<feature type="transmembrane region" description="Helical" evidence="2">
    <location>
        <begin position="20"/>
        <end position="44"/>
    </location>
</feature>
<protein>
    <submittedName>
        <fullName evidence="3">Uncharacterized protein</fullName>
    </submittedName>
</protein>
<feature type="region of interest" description="Disordered" evidence="1">
    <location>
        <begin position="51"/>
        <end position="89"/>
    </location>
</feature>
<name>A0AAV2P5G9_9HYME</name>
<evidence type="ECO:0000256" key="1">
    <source>
        <dbReference type="SAM" id="MobiDB-lite"/>
    </source>
</evidence>